<evidence type="ECO:0000313" key="1">
    <source>
        <dbReference type="EMBL" id="WGZ92179.1"/>
    </source>
</evidence>
<name>A0AA95HBX3_9GAMM</name>
<dbReference type="KEGG" id="tdu:QJT80_06770"/>
<dbReference type="AlphaFoldDB" id="A0AA95HBX3"/>
<gene>
    <name evidence="1" type="ORF">QJT80_06770</name>
</gene>
<protein>
    <submittedName>
        <fullName evidence="1">Uncharacterized protein</fullName>
    </submittedName>
</protein>
<proteinExistence type="predicted"/>
<reference evidence="1" key="1">
    <citation type="journal article" date="2023" name="Int. J. Mol. Sci.">
        <title>Metagenomics Revealed a New Genus 'Candidatus Thiocaldithrix dubininis' gen. nov., sp. nov. and a New Species 'Candidatus Thiothrix putei' sp. nov. in the Family Thiotrichaceae, Some Members of Which Have Traits of Both Na+- and H+-Motive Energetics.</title>
        <authorList>
            <person name="Ravin N.V."/>
            <person name="Muntyan M.S."/>
            <person name="Smolyakov D.D."/>
            <person name="Rudenko T.S."/>
            <person name="Beletsky A.V."/>
            <person name="Mardanov A.V."/>
            <person name="Grabovich M.Y."/>
        </authorList>
    </citation>
    <scope>NUCLEOTIDE SEQUENCE</scope>
    <source>
        <strain evidence="1">GKL-01</strain>
    </source>
</reference>
<accession>A0AA95HBX3</accession>
<organism evidence="1">
    <name type="scientific">Candidatus Thiocaldithrix dubininis</name>
    <dbReference type="NCBI Taxonomy" id="3080823"/>
    <lineage>
        <taxon>Bacteria</taxon>
        <taxon>Pseudomonadati</taxon>
        <taxon>Pseudomonadota</taxon>
        <taxon>Gammaproteobacteria</taxon>
        <taxon>Thiotrichales</taxon>
        <taxon>Thiotrichaceae</taxon>
        <taxon>Candidatus Thiocaldithrix</taxon>
    </lineage>
</organism>
<reference evidence="1" key="2">
    <citation type="submission" date="2023-04" db="EMBL/GenBank/DDBJ databases">
        <authorList>
            <person name="Beletskiy A.V."/>
            <person name="Mardanov A.V."/>
            <person name="Ravin N.V."/>
        </authorList>
    </citation>
    <scope>NUCLEOTIDE SEQUENCE</scope>
    <source>
        <strain evidence="1">GKL-01</strain>
    </source>
</reference>
<dbReference type="Proteomes" id="UP001300672">
    <property type="component" value="Chromosome"/>
</dbReference>
<sequence length="52" mass="5848">MNNEIENVMQAIEEMEAKLKQIVPQNIDEANLLSDLTSEAVFLKESKPEANS</sequence>
<dbReference type="EMBL" id="CP124755">
    <property type="protein sequence ID" value="WGZ92179.1"/>
    <property type="molecule type" value="Genomic_DNA"/>
</dbReference>